<comment type="subcellular location">
    <subcellularLocation>
        <location evidence="1">Cell membrane</location>
        <topology evidence="1">Multi-pass membrane protein</topology>
    </subcellularLocation>
</comment>
<comment type="caution">
    <text evidence="7">The sequence shown here is derived from an EMBL/GenBank/DDBJ whole genome shotgun (WGS) entry which is preliminary data.</text>
</comment>
<dbReference type="STRING" id="1765722.AT728_28875"/>
<gene>
    <name evidence="7" type="ORF">AT728_28875</name>
</gene>
<evidence type="ECO:0000256" key="5">
    <source>
        <dbReference type="SAM" id="Phobius"/>
    </source>
</evidence>
<feature type="transmembrane region" description="Helical" evidence="5">
    <location>
        <begin position="156"/>
        <end position="179"/>
    </location>
</feature>
<dbReference type="PANTHER" id="PTHR23508">
    <property type="entry name" value="CARBOXYLIC ACID TRANSPORTER PROTEIN HOMOLOG"/>
    <property type="match status" value="1"/>
</dbReference>
<feature type="transmembrane region" description="Helical" evidence="5">
    <location>
        <begin position="255"/>
        <end position="280"/>
    </location>
</feature>
<proteinExistence type="predicted"/>
<keyword evidence="4 5" id="KW-0472">Membrane</keyword>
<dbReference type="InterPro" id="IPR005829">
    <property type="entry name" value="Sugar_transporter_CS"/>
</dbReference>
<dbReference type="RefSeq" id="WP_058851143.1">
    <property type="nucleotide sequence ID" value="NZ_LOCL01000058.1"/>
</dbReference>
<feature type="transmembrane region" description="Helical" evidence="5">
    <location>
        <begin position="320"/>
        <end position="338"/>
    </location>
</feature>
<dbReference type="PROSITE" id="PS00217">
    <property type="entry name" value="SUGAR_TRANSPORT_2"/>
    <property type="match status" value="1"/>
</dbReference>
<accession>A0A0W7WW06</accession>
<evidence type="ECO:0000259" key="6">
    <source>
        <dbReference type="PROSITE" id="PS50850"/>
    </source>
</evidence>
<feature type="transmembrane region" description="Helical" evidence="5">
    <location>
        <begin position="185"/>
        <end position="204"/>
    </location>
</feature>
<dbReference type="OrthoDB" id="9810492at2"/>
<sequence>MTRPSSRSGAAPPDPVAAPGDAEARRYEHRLLLVLFAAFGFVFFDRQALTFLAPFISDDFHLSHTALGVLSGVLALTWALSGLVCGRLADRYGRRPVLIAAVVLFSCFSAAGGLMTGFAGLLIARALMGLAEGAVLPLAQSLMVEASREHRRGLNMGLLQGSSAGLLGGIVAPLVVVWIAEHHSWRTAFLVTIVPGLLIAVWIVRSVRERPPAPVLPAAPEAAAPEATAPEATAPEEAAPSLREVLREVLAHRNIVLCALAACCYLTWFTVIITFTPTYLEDEKGFSSGTMSHVMTCFGVAWVLWGFLTPAVSDRIGRRGALIAFTVVAALCPLAVVYVDNPVLLGGVVVLTYTGLGCFTLIMATIPAETVPRRTLTVALGLVMGVGELAGGFLGPLVAGLASDVWGLDAAMFISSGGAVAVVLLALGLRETAPAVLRRRSADAGLAHTTTPVTTSESAL</sequence>
<keyword evidence="8" id="KW-1185">Reference proteome</keyword>
<feature type="transmembrane region" description="Helical" evidence="5">
    <location>
        <begin position="31"/>
        <end position="56"/>
    </location>
</feature>
<keyword evidence="2 5" id="KW-0812">Transmembrane</keyword>
<dbReference type="GO" id="GO:0046943">
    <property type="term" value="F:carboxylic acid transmembrane transporter activity"/>
    <property type="evidence" value="ECO:0007669"/>
    <property type="project" value="TreeGrafter"/>
</dbReference>
<keyword evidence="3 5" id="KW-1133">Transmembrane helix</keyword>
<dbReference type="GO" id="GO:0005886">
    <property type="term" value="C:plasma membrane"/>
    <property type="evidence" value="ECO:0007669"/>
    <property type="project" value="UniProtKB-SubCell"/>
</dbReference>
<organism evidence="7 8">
    <name type="scientific">Streptomyces silvensis</name>
    <dbReference type="NCBI Taxonomy" id="1765722"/>
    <lineage>
        <taxon>Bacteria</taxon>
        <taxon>Bacillati</taxon>
        <taxon>Actinomycetota</taxon>
        <taxon>Actinomycetes</taxon>
        <taxon>Kitasatosporales</taxon>
        <taxon>Streptomycetaceae</taxon>
        <taxon>Streptomyces</taxon>
    </lineage>
</organism>
<dbReference type="SUPFAM" id="SSF103473">
    <property type="entry name" value="MFS general substrate transporter"/>
    <property type="match status" value="1"/>
</dbReference>
<dbReference type="EMBL" id="LOCL01000058">
    <property type="protein sequence ID" value="KUF14632.1"/>
    <property type="molecule type" value="Genomic_DNA"/>
</dbReference>
<evidence type="ECO:0000313" key="7">
    <source>
        <dbReference type="EMBL" id="KUF14632.1"/>
    </source>
</evidence>
<feature type="transmembrane region" description="Helical" evidence="5">
    <location>
        <begin position="62"/>
        <end position="85"/>
    </location>
</feature>
<dbReference type="Proteomes" id="UP000054804">
    <property type="component" value="Unassembled WGS sequence"/>
</dbReference>
<name>A0A0W7WW06_9ACTN</name>
<dbReference type="PIRSF" id="PIRSF002808">
    <property type="entry name" value="Hexose_phosphate_transp"/>
    <property type="match status" value="1"/>
</dbReference>
<feature type="transmembrane region" description="Helical" evidence="5">
    <location>
        <begin position="122"/>
        <end position="144"/>
    </location>
</feature>
<reference evidence="7 8" key="1">
    <citation type="submission" date="2015-12" db="EMBL/GenBank/DDBJ databases">
        <title>Draft genome sequence of Streptomyces silvensis ATCC 53525, a producer of novel hormone antagonists.</title>
        <authorList>
            <person name="Johnston C.W."/>
            <person name="Li Y."/>
            <person name="Magarvey N.A."/>
        </authorList>
    </citation>
    <scope>NUCLEOTIDE SEQUENCE [LARGE SCALE GENOMIC DNA]</scope>
    <source>
        <strain evidence="7 8">ATCC 53525</strain>
    </source>
</reference>
<dbReference type="Gene3D" id="1.20.1250.20">
    <property type="entry name" value="MFS general substrate transporter like domains"/>
    <property type="match status" value="2"/>
</dbReference>
<dbReference type="InterPro" id="IPR036259">
    <property type="entry name" value="MFS_trans_sf"/>
</dbReference>
<evidence type="ECO:0000313" key="8">
    <source>
        <dbReference type="Proteomes" id="UP000054804"/>
    </source>
</evidence>
<dbReference type="InterPro" id="IPR000849">
    <property type="entry name" value="Sugar_P_transporter"/>
</dbReference>
<feature type="transmembrane region" description="Helical" evidence="5">
    <location>
        <begin position="344"/>
        <end position="364"/>
    </location>
</feature>
<feature type="domain" description="Major facilitator superfamily (MFS) profile" evidence="6">
    <location>
        <begin position="31"/>
        <end position="434"/>
    </location>
</feature>
<evidence type="ECO:0000256" key="1">
    <source>
        <dbReference type="ARBA" id="ARBA00004651"/>
    </source>
</evidence>
<dbReference type="Pfam" id="PF07690">
    <property type="entry name" value="MFS_1"/>
    <property type="match status" value="1"/>
</dbReference>
<dbReference type="AlphaFoldDB" id="A0A0W7WW06"/>
<evidence type="ECO:0000256" key="3">
    <source>
        <dbReference type="ARBA" id="ARBA00022989"/>
    </source>
</evidence>
<feature type="transmembrane region" description="Helical" evidence="5">
    <location>
        <begin position="376"/>
        <end position="398"/>
    </location>
</feature>
<dbReference type="InterPro" id="IPR011701">
    <property type="entry name" value="MFS"/>
</dbReference>
<feature type="transmembrane region" description="Helical" evidence="5">
    <location>
        <begin position="97"/>
        <end position="116"/>
    </location>
</feature>
<evidence type="ECO:0000256" key="4">
    <source>
        <dbReference type="ARBA" id="ARBA00023136"/>
    </source>
</evidence>
<evidence type="ECO:0000256" key="2">
    <source>
        <dbReference type="ARBA" id="ARBA00022692"/>
    </source>
</evidence>
<dbReference type="InterPro" id="IPR020846">
    <property type="entry name" value="MFS_dom"/>
</dbReference>
<feature type="transmembrane region" description="Helical" evidence="5">
    <location>
        <begin position="410"/>
        <end position="429"/>
    </location>
</feature>
<feature type="transmembrane region" description="Helical" evidence="5">
    <location>
        <begin position="286"/>
        <end position="308"/>
    </location>
</feature>
<protein>
    <submittedName>
        <fullName evidence="7">MFS transporter</fullName>
    </submittedName>
</protein>
<dbReference type="PANTHER" id="PTHR23508:SF10">
    <property type="entry name" value="CARBOXYLIC ACID TRANSPORTER PROTEIN HOMOLOG"/>
    <property type="match status" value="1"/>
</dbReference>
<dbReference type="PROSITE" id="PS50850">
    <property type="entry name" value="MFS"/>
    <property type="match status" value="1"/>
</dbReference>